<feature type="domain" description="CzcB-like barrel-sandwich hybrid" evidence="4">
    <location>
        <begin position="63"/>
        <end position="194"/>
    </location>
</feature>
<keyword evidence="2" id="KW-0175">Coiled coil</keyword>
<dbReference type="PANTHER" id="PTHR30469:SF37">
    <property type="entry name" value="RAGD PROTEIN"/>
    <property type="match status" value="1"/>
</dbReference>
<feature type="domain" description="YknX-like C-terminal permuted SH3-like" evidence="5">
    <location>
        <begin position="294"/>
        <end position="359"/>
    </location>
</feature>
<evidence type="ECO:0000313" key="6">
    <source>
        <dbReference type="EMBL" id="OQP57775.1"/>
    </source>
</evidence>
<evidence type="ECO:0000256" key="2">
    <source>
        <dbReference type="SAM" id="Coils"/>
    </source>
</evidence>
<dbReference type="InterPro" id="IPR058647">
    <property type="entry name" value="BSH_CzcB-like"/>
</dbReference>
<dbReference type="Pfam" id="PF25954">
    <property type="entry name" value="Beta-barrel_RND_2"/>
    <property type="match status" value="1"/>
</dbReference>
<evidence type="ECO:0000259" key="5">
    <source>
        <dbReference type="Pfam" id="PF25989"/>
    </source>
</evidence>
<dbReference type="AlphaFoldDB" id="A0A1V9FHD4"/>
<keyword evidence="7" id="KW-1185">Reference proteome</keyword>
<dbReference type="Gene3D" id="2.40.50.100">
    <property type="match status" value="1"/>
</dbReference>
<dbReference type="GO" id="GO:0015562">
    <property type="term" value="F:efflux transmembrane transporter activity"/>
    <property type="evidence" value="ECO:0007669"/>
    <property type="project" value="TreeGrafter"/>
</dbReference>
<dbReference type="PANTHER" id="PTHR30469">
    <property type="entry name" value="MULTIDRUG RESISTANCE PROTEIN MDTA"/>
    <property type="match status" value="1"/>
</dbReference>
<organism evidence="6 7">
    <name type="scientific">Niastella vici</name>
    <dbReference type="NCBI Taxonomy" id="1703345"/>
    <lineage>
        <taxon>Bacteria</taxon>
        <taxon>Pseudomonadati</taxon>
        <taxon>Bacteroidota</taxon>
        <taxon>Chitinophagia</taxon>
        <taxon>Chitinophagales</taxon>
        <taxon>Chitinophagaceae</taxon>
        <taxon>Niastella</taxon>
    </lineage>
</organism>
<feature type="domain" description="CusB-like beta-barrel" evidence="3">
    <location>
        <begin position="215"/>
        <end position="285"/>
    </location>
</feature>
<dbReference type="NCBIfam" id="TIGR01730">
    <property type="entry name" value="RND_mfp"/>
    <property type="match status" value="1"/>
</dbReference>
<dbReference type="PROSITE" id="PS51257">
    <property type="entry name" value="PROKAR_LIPOPROTEIN"/>
    <property type="match status" value="1"/>
</dbReference>
<dbReference type="Pfam" id="PF25989">
    <property type="entry name" value="YknX_C"/>
    <property type="match status" value="1"/>
</dbReference>
<name>A0A1V9FHD4_9BACT</name>
<gene>
    <name evidence="6" type="ORF">A3860_09110</name>
</gene>
<dbReference type="Gene3D" id="2.40.420.20">
    <property type="match status" value="1"/>
</dbReference>
<dbReference type="Gene3D" id="2.40.30.170">
    <property type="match status" value="1"/>
</dbReference>
<dbReference type="Pfam" id="PF25973">
    <property type="entry name" value="BSH_CzcB"/>
    <property type="match status" value="1"/>
</dbReference>
<comment type="similarity">
    <text evidence="1">Belongs to the membrane fusion protein (MFP) (TC 8.A.1) family.</text>
</comment>
<accession>A0A1V9FHD4</accession>
<sequence length="360" mass="39634">MKKSCSAFLISLLLFGCSQIEKPIDLTAKAVNESSRYETGHVTENPLSSYVKLPGQLKPFEEVNIYARVNGFVEEVFADRGTVVKKGQLLVRLVAPEMESQVQQAASKYVQAQENAIASKEKYRRLKEAAKEEGAVAPLDLDNAMARMKADDAIVMAEKSNVDMMKNVNSYLIIRAPFDGVITQRNISAGALVGPGSKSNDQPMLVLQHLQKLRLEVFIPEAYVDQVDVKRPVNFVFNSMPGKTQEAKISRSANALTNMRSEAIEIDVQNKSQELKPGMYAEVKIPLLSAAKSLLVPNNAIVRSTERQYVITVKAGKASYIDIREGLKTKDSTEVFGELAGGDEVLLHATDEIKEGTVIK</sequence>
<evidence type="ECO:0000259" key="4">
    <source>
        <dbReference type="Pfam" id="PF25973"/>
    </source>
</evidence>
<evidence type="ECO:0000256" key="1">
    <source>
        <dbReference type="ARBA" id="ARBA00009477"/>
    </source>
</evidence>
<dbReference type="OrthoDB" id="9806939at2"/>
<comment type="caution">
    <text evidence="6">The sequence shown here is derived from an EMBL/GenBank/DDBJ whole genome shotgun (WGS) entry which is preliminary data.</text>
</comment>
<evidence type="ECO:0000313" key="7">
    <source>
        <dbReference type="Proteomes" id="UP000192796"/>
    </source>
</evidence>
<dbReference type="EMBL" id="LVYD01000113">
    <property type="protein sequence ID" value="OQP57775.1"/>
    <property type="molecule type" value="Genomic_DNA"/>
</dbReference>
<protein>
    <submittedName>
        <fullName evidence="6">Efflux transporter periplasmic adaptor subunit</fullName>
    </submittedName>
</protein>
<reference evidence="6 7" key="1">
    <citation type="submission" date="2016-03" db="EMBL/GenBank/DDBJ databases">
        <title>Niastella vici sp. nov., isolated from farmland soil.</title>
        <authorList>
            <person name="Chen L."/>
            <person name="Wang D."/>
            <person name="Yang S."/>
            <person name="Wang G."/>
        </authorList>
    </citation>
    <scope>NUCLEOTIDE SEQUENCE [LARGE SCALE GENOMIC DNA]</scope>
    <source>
        <strain evidence="6 7">DJ57</strain>
    </source>
</reference>
<dbReference type="SUPFAM" id="SSF111369">
    <property type="entry name" value="HlyD-like secretion proteins"/>
    <property type="match status" value="1"/>
</dbReference>
<evidence type="ECO:0000259" key="3">
    <source>
        <dbReference type="Pfam" id="PF25954"/>
    </source>
</evidence>
<proteinExistence type="inferred from homology"/>
<dbReference type="InterPro" id="IPR058792">
    <property type="entry name" value="Beta-barrel_RND_2"/>
</dbReference>
<dbReference type="STRING" id="1703345.A3860_09110"/>
<dbReference type="InterPro" id="IPR006143">
    <property type="entry name" value="RND_pump_MFP"/>
</dbReference>
<dbReference type="Gene3D" id="1.10.287.470">
    <property type="entry name" value="Helix hairpin bin"/>
    <property type="match status" value="1"/>
</dbReference>
<dbReference type="GO" id="GO:1990281">
    <property type="term" value="C:efflux pump complex"/>
    <property type="evidence" value="ECO:0007669"/>
    <property type="project" value="TreeGrafter"/>
</dbReference>
<dbReference type="RefSeq" id="WP_081155680.1">
    <property type="nucleotide sequence ID" value="NZ_LVYD01000113.1"/>
</dbReference>
<dbReference type="Proteomes" id="UP000192796">
    <property type="component" value="Unassembled WGS sequence"/>
</dbReference>
<feature type="coiled-coil region" evidence="2">
    <location>
        <begin position="95"/>
        <end position="133"/>
    </location>
</feature>
<dbReference type="InterPro" id="IPR058637">
    <property type="entry name" value="YknX-like_C"/>
</dbReference>